<protein>
    <submittedName>
        <fullName evidence="2">Uncharacterized protein</fullName>
    </submittedName>
</protein>
<dbReference type="Proteomes" id="UP001232063">
    <property type="component" value="Unassembled WGS sequence"/>
</dbReference>
<dbReference type="EMBL" id="JASJOU010000020">
    <property type="protein sequence ID" value="MDJ1506097.1"/>
    <property type="molecule type" value="Genomic_DNA"/>
</dbReference>
<feature type="transmembrane region" description="Helical" evidence="1">
    <location>
        <begin position="96"/>
        <end position="112"/>
    </location>
</feature>
<keyword evidence="1" id="KW-0472">Membrane</keyword>
<keyword evidence="1" id="KW-0812">Transmembrane</keyword>
<evidence type="ECO:0000313" key="3">
    <source>
        <dbReference type="Proteomes" id="UP001232063"/>
    </source>
</evidence>
<evidence type="ECO:0000313" key="2">
    <source>
        <dbReference type="EMBL" id="MDJ1506097.1"/>
    </source>
</evidence>
<name>A0AAE3RCR2_9BACT</name>
<keyword evidence="1" id="KW-1133">Transmembrane helix</keyword>
<feature type="transmembrane region" description="Helical" evidence="1">
    <location>
        <begin position="55"/>
        <end position="76"/>
    </location>
</feature>
<feature type="transmembrane region" description="Helical" evidence="1">
    <location>
        <begin position="150"/>
        <end position="172"/>
    </location>
</feature>
<dbReference type="AlphaFoldDB" id="A0AAE3RCR2"/>
<organism evidence="2 3">
    <name type="scientific">Xanthocytophaga agilis</name>
    <dbReference type="NCBI Taxonomy" id="3048010"/>
    <lineage>
        <taxon>Bacteria</taxon>
        <taxon>Pseudomonadati</taxon>
        <taxon>Bacteroidota</taxon>
        <taxon>Cytophagia</taxon>
        <taxon>Cytophagales</taxon>
        <taxon>Rhodocytophagaceae</taxon>
        <taxon>Xanthocytophaga</taxon>
    </lineage>
</organism>
<sequence length="201" mass="22924">MNFSPGLGIIVLIMTILLPILKTVLIVFLCYYFSQLFTPVMARQLKYEHKLTGSSLYDVFTFQLTWLLVSALVIGVSDILFFKALSLIKDSYSGSFPAYVNYCLFSLTLWYYDQELKEFELKSFRIALIQWGWYIAIIVVASILRFNGSSFGWMLSGISYPVITVILTIYLISRNQRSSIGYDSSSQAVDSETHTIDSEES</sequence>
<feature type="transmembrane region" description="Helical" evidence="1">
    <location>
        <begin position="124"/>
        <end position="144"/>
    </location>
</feature>
<reference evidence="2" key="1">
    <citation type="submission" date="2023-05" db="EMBL/GenBank/DDBJ databases">
        <authorList>
            <person name="Zhang X."/>
        </authorList>
    </citation>
    <scope>NUCLEOTIDE SEQUENCE</scope>
    <source>
        <strain evidence="2">BD1B2-1</strain>
    </source>
</reference>
<comment type="caution">
    <text evidence="2">The sequence shown here is derived from an EMBL/GenBank/DDBJ whole genome shotgun (WGS) entry which is preliminary data.</text>
</comment>
<dbReference type="RefSeq" id="WP_314518830.1">
    <property type="nucleotide sequence ID" value="NZ_JASJOU010000020.1"/>
</dbReference>
<proteinExistence type="predicted"/>
<gene>
    <name evidence="2" type="ORF">QNI22_35890</name>
</gene>
<keyword evidence="3" id="KW-1185">Reference proteome</keyword>
<feature type="transmembrane region" description="Helical" evidence="1">
    <location>
        <begin position="6"/>
        <end position="34"/>
    </location>
</feature>
<evidence type="ECO:0000256" key="1">
    <source>
        <dbReference type="SAM" id="Phobius"/>
    </source>
</evidence>
<accession>A0AAE3RCR2</accession>